<comment type="caution">
    <text evidence="2">The sequence shown here is derived from an EMBL/GenBank/DDBJ whole genome shotgun (WGS) entry which is preliminary data.</text>
</comment>
<keyword evidence="3" id="KW-1185">Reference proteome</keyword>
<evidence type="ECO:0000256" key="1">
    <source>
        <dbReference type="SAM" id="MobiDB-lite"/>
    </source>
</evidence>
<dbReference type="EMBL" id="CACTIH010008313">
    <property type="protein sequence ID" value="CAA3019380.1"/>
    <property type="molecule type" value="Genomic_DNA"/>
</dbReference>
<evidence type="ECO:0000313" key="2">
    <source>
        <dbReference type="EMBL" id="CAA3019380.1"/>
    </source>
</evidence>
<feature type="compositionally biased region" description="Polar residues" evidence="1">
    <location>
        <begin position="50"/>
        <end position="59"/>
    </location>
</feature>
<accession>A0A8S0UGH4</accession>
<feature type="compositionally biased region" description="Polar residues" evidence="1">
    <location>
        <begin position="23"/>
        <end position="36"/>
    </location>
</feature>
<protein>
    <submittedName>
        <fullName evidence="2">Uncharacterized protein</fullName>
    </submittedName>
</protein>
<feature type="compositionally biased region" description="Polar residues" evidence="1">
    <location>
        <begin position="1"/>
        <end position="16"/>
    </location>
</feature>
<dbReference type="AlphaFoldDB" id="A0A8S0UGH4"/>
<dbReference type="Proteomes" id="UP000594638">
    <property type="component" value="Unassembled WGS sequence"/>
</dbReference>
<name>A0A8S0UGH4_OLEEU</name>
<reference evidence="2 3" key="1">
    <citation type="submission" date="2019-12" db="EMBL/GenBank/DDBJ databases">
        <authorList>
            <person name="Alioto T."/>
            <person name="Alioto T."/>
            <person name="Gomez Garrido J."/>
        </authorList>
    </citation>
    <scope>NUCLEOTIDE SEQUENCE [LARGE SCALE GENOMIC DNA]</scope>
</reference>
<feature type="non-terminal residue" evidence="2">
    <location>
        <position position="1"/>
    </location>
</feature>
<organism evidence="2 3">
    <name type="scientific">Olea europaea subsp. europaea</name>
    <dbReference type="NCBI Taxonomy" id="158383"/>
    <lineage>
        <taxon>Eukaryota</taxon>
        <taxon>Viridiplantae</taxon>
        <taxon>Streptophyta</taxon>
        <taxon>Embryophyta</taxon>
        <taxon>Tracheophyta</taxon>
        <taxon>Spermatophyta</taxon>
        <taxon>Magnoliopsida</taxon>
        <taxon>eudicotyledons</taxon>
        <taxon>Gunneridae</taxon>
        <taxon>Pentapetalae</taxon>
        <taxon>asterids</taxon>
        <taxon>lamiids</taxon>
        <taxon>Lamiales</taxon>
        <taxon>Oleaceae</taxon>
        <taxon>Oleeae</taxon>
        <taxon>Olea</taxon>
    </lineage>
</organism>
<evidence type="ECO:0000313" key="3">
    <source>
        <dbReference type="Proteomes" id="UP000594638"/>
    </source>
</evidence>
<gene>
    <name evidence="2" type="ORF">OLEA9_A004821</name>
</gene>
<dbReference type="Gramene" id="OE9A004821T1">
    <property type="protein sequence ID" value="OE9A004821C1"/>
    <property type="gene ID" value="OE9A004821"/>
</dbReference>
<feature type="region of interest" description="Disordered" evidence="1">
    <location>
        <begin position="1"/>
        <end position="98"/>
    </location>
</feature>
<proteinExistence type="predicted"/>
<feature type="compositionally biased region" description="Polar residues" evidence="1">
    <location>
        <begin position="75"/>
        <end position="86"/>
    </location>
</feature>
<sequence length="276" mass="31376">KQGVLSNNTAHPSDANSPPGKQDLQQQGATFNSITNPVDLLPPSGEEDAQQQGVLSNDTPHPLDVNPLSGEEDAQQQGVTSNNTLHPVNLSPPPKDQDVAHTNILGIWQTPERPYDVFNPERWRLDIKANLNGLDPRAFDYAKPGDFCMKNECFDLIHHPRDCPSQEDNLSRPSDKEEIIPQNLRVGVSDASRKAYFNDSHKPYAGMVSPNSSDESKHIISCLDKLNRFDQVQLVEDLIREKDEIFEKWDELNDILLRCEWDLREKRDEVYYLKRI</sequence>